<evidence type="ECO:0000256" key="6">
    <source>
        <dbReference type="ARBA" id="ARBA00022679"/>
    </source>
</evidence>
<evidence type="ECO:0000256" key="9">
    <source>
        <dbReference type="ARBA" id="ARBA00022777"/>
    </source>
</evidence>
<keyword evidence="9" id="KW-0418">Kinase</keyword>
<feature type="chain" id="PRO_5035926038" description="non-specific serine/threonine protein kinase" evidence="14">
    <location>
        <begin position="27"/>
        <end position="618"/>
    </location>
</feature>
<dbReference type="GO" id="GO:0004674">
    <property type="term" value="F:protein serine/threonine kinase activity"/>
    <property type="evidence" value="ECO:0007669"/>
    <property type="project" value="UniProtKB-KW"/>
</dbReference>
<dbReference type="EMBL" id="CAJHUC010001274">
    <property type="protein sequence ID" value="CAD7700471.1"/>
    <property type="molecule type" value="Genomic_DNA"/>
</dbReference>
<dbReference type="Gene3D" id="3.80.10.10">
    <property type="entry name" value="Ribonuclease Inhibitor"/>
    <property type="match status" value="1"/>
</dbReference>
<proteinExistence type="predicted"/>
<dbReference type="InterPro" id="IPR001611">
    <property type="entry name" value="Leu-rich_rpt"/>
</dbReference>
<evidence type="ECO:0000256" key="7">
    <source>
        <dbReference type="ARBA" id="ARBA00022737"/>
    </source>
</evidence>
<dbReference type="AlphaFoldDB" id="A0A8S1J373"/>
<feature type="signal peptide" evidence="14">
    <location>
        <begin position="1"/>
        <end position="26"/>
    </location>
</feature>
<dbReference type="GO" id="GO:0016020">
    <property type="term" value="C:membrane"/>
    <property type="evidence" value="ECO:0007669"/>
    <property type="project" value="UniProtKB-SubCell"/>
</dbReference>
<keyword evidence="14" id="KW-0732">Signal</keyword>
<name>A0A8S1J373_9CHLO</name>
<keyword evidence="8" id="KW-0547">Nucleotide-binding</keyword>
<accession>A0A8S1J373</accession>
<keyword evidence="11" id="KW-0472">Membrane</keyword>
<comment type="catalytic activity">
    <reaction evidence="13">
        <text>L-seryl-[protein] + ATP = O-phospho-L-seryl-[protein] + ADP + H(+)</text>
        <dbReference type="Rhea" id="RHEA:17989"/>
        <dbReference type="Rhea" id="RHEA-COMP:9863"/>
        <dbReference type="Rhea" id="RHEA-COMP:11604"/>
        <dbReference type="ChEBI" id="CHEBI:15378"/>
        <dbReference type="ChEBI" id="CHEBI:29999"/>
        <dbReference type="ChEBI" id="CHEBI:30616"/>
        <dbReference type="ChEBI" id="CHEBI:83421"/>
        <dbReference type="ChEBI" id="CHEBI:456216"/>
        <dbReference type="EC" id="2.7.11.1"/>
    </reaction>
</comment>
<dbReference type="InterPro" id="IPR032675">
    <property type="entry name" value="LRR_dom_sf"/>
</dbReference>
<dbReference type="PANTHER" id="PTHR48005:SF13">
    <property type="entry name" value="SERINE_THREONINE-PROTEIN KINASE DDB_G0278509-RELATED"/>
    <property type="match status" value="1"/>
</dbReference>
<evidence type="ECO:0000313" key="15">
    <source>
        <dbReference type="EMBL" id="CAD7700471.1"/>
    </source>
</evidence>
<dbReference type="PANTHER" id="PTHR48005">
    <property type="entry name" value="LEUCINE RICH REPEAT KINASE 2"/>
    <property type="match status" value="1"/>
</dbReference>
<keyword evidence="4" id="KW-0723">Serine/threonine-protein kinase</keyword>
<dbReference type="Pfam" id="PF00560">
    <property type="entry name" value="LRR_1"/>
    <property type="match status" value="2"/>
</dbReference>
<sequence>MLSRAAALALCALLVCLAARAPPARAQKGKGKDEAYVAPVFKDDPHVGKLSKGKPVDGTLALGQLQLLGFSVPKRDGLGFPDILLSLEASAGGDADVYCLPLVVTPDNRFAVPNRANAVWRSVHTVGTDYLFVSRNHSQILDGVTKVTEGGNVTEVTSFVCSVVGLSTLPVDFRVELDVDYESRALVPAETAAVEAIMAKCCSGERGCSGWQHAERSLAGSNTTDAELPVDLCHVHGNVCDGAGRLKRLHMVAYGLECEFPAEEMAAFTRLEKLSAGGNRFTGDIGKIAEQLVGLKKLEELSIAVSAINGTIDDENICRLAQNNLQLLNLEFNRITGQLPACLFNESSKLSELHLDSNPLSSTIPDVFPQDSNMQHLSLVGTQLSGGLPDSMKQLTQLRTLDLGFNNLTGEIPEEIGTSESLVSVRMESNKLVGKVPSSFAKSTSLIVLTLNNNSFTELPQEWTEGAPKGNRMIEVTVRNNKLKGTFPTALASQPSLAILDLSGNMLDGRLAGGEGLFSRTWLINLSGNKFSGSIPESWDNAGLFNESVLNGLRSFPVLDLSDNELSGNVPDYMLNVTELPFQIIAAQAISLGGNDLECPEGDPEQYQHIKGLVEQCA</sequence>
<organism evidence="15 16">
    <name type="scientific">Ostreobium quekettii</name>
    <dbReference type="NCBI Taxonomy" id="121088"/>
    <lineage>
        <taxon>Eukaryota</taxon>
        <taxon>Viridiplantae</taxon>
        <taxon>Chlorophyta</taxon>
        <taxon>core chlorophytes</taxon>
        <taxon>Ulvophyceae</taxon>
        <taxon>TCBD clade</taxon>
        <taxon>Bryopsidales</taxon>
        <taxon>Ostreobineae</taxon>
        <taxon>Ostreobiaceae</taxon>
        <taxon>Ostreobium</taxon>
    </lineage>
</organism>
<protein>
    <recommendedName>
        <fullName evidence="3">non-specific serine/threonine protein kinase</fullName>
        <ecNumber evidence="3">2.7.11.1</ecNumber>
    </recommendedName>
</protein>
<evidence type="ECO:0000256" key="13">
    <source>
        <dbReference type="ARBA" id="ARBA00048679"/>
    </source>
</evidence>
<evidence type="ECO:0000256" key="8">
    <source>
        <dbReference type="ARBA" id="ARBA00022741"/>
    </source>
</evidence>
<dbReference type="SUPFAM" id="SSF52058">
    <property type="entry name" value="L domain-like"/>
    <property type="match status" value="1"/>
</dbReference>
<evidence type="ECO:0000256" key="2">
    <source>
        <dbReference type="ARBA" id="ARBA00004430"/>
    </source>
</evidence>
<dbReference type="OrthoDB" id="513182at2759"/>
<dbReference type="InterPro" id="IPR003591">
    <property type="entry name" value="Leu-rich_rpt_typical-subtyp"/>
</dbReference>
<evidence type="ECO:0000256" key="11">
    <source>
        <dbReference type="ARBA" id="ARBA00023136"/>
    </source>
</evidence>
<comment type="caution">
    <text evidence="15">The sequence shown here is derived from an EMBL/GenBank/DDBJ whole genome shotgun (WGS) entry which is preliminary data.</text>
</comment>
<keyword evidence="16" id="KW-1185">Reference proteome</keyword>
<dbReference type="GO" id="GO:0005930">
    <property type="term" value="C:axoneme"/>
    <property type="evidence" value="ECO:0007669"/>
    <property type="project" value="UniProtKB-SubCell"/>
</dbReference>
<dbReference type="InterPro" id="IPR051420">
    <property type="entry name" value="Ser_Thr_Kinases_DiverseReg"/>
</dbReference>
<dbReference type="Proteomes" id="UP000708148">
    <property type="component" value="Unassembled WGS sequence"/>
</dbReference>
<dbReference type="EC" id="2.7.11.1" evidence="3"/>
<evidence type="ECO:0000313" key="16">
    <source>
        <dbReference type="Proteomes" id="UP000708148"/>
    </source>
</evidence>
<comment type="subcellular location">
    <subcellularLocation>
        <location evidence="2">Cytoplasm</location>
        <location evidence="2">Cytoskeleton</location>
        <location evidence="2">Cilium axoneme</location>
    </subcellularLocation>
    <subcellularLocation>
        <location evidence="1">Membrane</location>
        <topology evidence="1">Single-pass membrane protein</topology>
    </subcellularLocation>
</comment>
<comment type="catalytic activity">
    <reaction evidence="12">
        <text>L-threonyl-[protein] + ATP = O-phospho-L-threonyl-[protein] + ADP + H(+)</text>
        <dbReference type="Rhea" id="RHEA:46608"/>
        <dbReference type="Rhea" id="RHEA-COMP:11060"/>
        <dbReference type="Rhea" id="RHEA-COMP:11605"/>
        <dbReference type="ChEBI" id="CHEBI:15378"/>
        <dbReference type="ChEBI" id="CHEBI:30013"/>
        <dbReference type="ChEBI" id="CHEBI:30616"/>
        <dbReference type="ChEBI" id="CHEBI:61977"/>
        <dbReference type="ChEBI" id="CHEBI:456216"/>
        <dbReference type="EC" id="2.7.11.1"/>
    </reaction>
</comment>
<reference evidence="15" key="1">
    <citation type="submission" date="2020-12" db="EMBL/GenBank/DDBJ databases">
        <authorList>
            <person name="Iha C."/>
        </authorList>
    </citation>
    <scope>NUCLEOTIDE SEQUENCE</scope>
</reference>
<dbReference type="FunFam" id="3.80.10.10:FF:000095">
    <property type="entry name" value="LRR receptor-like serine/threonine-protein kinase GSO1"/>
    <property type="match status" value="1"/>
</dbReference>
<dbReference type="Pfam" id="PF13855">
    <property type="entry name" value="LRR_8"/>
    <property type="match status" value="1"/>
</dbReference>
<keyword evidence="7" id="KW-0677">Repeat</keyword>
<dbReference type="GO" id="GO:0005524">
    <property type="term" value="F:ATP binding"/>
    <property type="evidence" value="ECO:0007669"/>
    <property type="project" value="UniProtKB-KW"/>
</dbReference>
<evidence type="ECO:0000256" key="3">
    <source>
        <dbReference type="ARBA" id="ARBA00012513"/>
    </source>
</evidence>
<evidence type="ECO:0000256" key="14">
    <source>
        <dbReference type="SAM" id="SignalP"/>
    </source>
</evidence>
<keyword evidence="6" id="KW-0808">Transferase</keyword>
<evidence type="ECO:0000256" key="12">
    <source>
        <dbReference type="ARBA" id="ARBA00047899"/>
    </source>
</evidence>
<evidence type="ECO:0000256" key="5">
    <source>
        <dbReference type="ARBA" id="ARBA00022614"/>
    </source>
</evidence>
<evidence type="ECO:0000256" key="1">
    <source>
        <dbReference type="ARBA" id="ARBA00004167"/>
    </source>
</evidence>
<evidence type="ECO:0000256" key="10">
    <source>
        <dbReference type="ARBA" id="ARBA00022840"/>
    </source>
</evidence>
<dbReference type="SMART" id="SM00369">
    <property type="entry name" value="LRR_TYP"/>
    <property type="match status" value="3"/>
</dbReference>
<keyword evidence="10" id="KW-0067">ATP-binding</keyword>
<gene>
    <name evidence="15" type="ORF">OSTQU699_LOCUS5830</name>
</gene>
<evidence type="ECO:0000256" key="4">
    <source>
        <dbReference type="ARBA" id="ARBA00022527"/>
    </source>
</evidence>
<keyword evidence="5" id="KW-0433">Leucine-rich repeat</keyword>